<evidence type="ECO:0000256" key="1">
    <source>
        <dbReference type="SAM" id="MobiDB-lite"/>
    </source>
</evidence>
<protein>
    <submittedName>
        <fullName evidence="2">Uncharacterized protein</fullName>
    </submittedName>
</protein>
<sequence>MSEAKSGPDPGCRLRYSQEWHWHRGHVCHAARTDHEVHHPSGHGWYHRHLRAGGGRPHRFPE</sequence>
<reference evidence="2 3" key="1">
    <citation type="submission" date="2021-02" db="EMBL/GenBank/DDBJ databases">
        <title>Safari Cat Assemblies.</title>
        <authorList>
            <person name="Bredemeyer K.R."/>
            <person name="Murphy W.J."/>
        </authorList>
    </citation>
    <scope>NUCLEOTIDE SEQUENCE [LARGE SCALE GENOMIC DNA]</scope>
</reference>
<feature type="region of interest" description="Disordered" evidence="1">
    <location>
        <begin position="36"/>
        <end position="62"/>
    </location>
</feature>
<reference evidence="2" key="2">
    <citation type="submission" date="2025-08" db="UniProtKB">
        <authorList>
            <consortium name="Ensembl"/>
        </authorList>
    </citation>
    <scope>IDENTIFICATION</scope>
    <source>
        <strain evidence="2">breed Abyssinian</strain>
    </source>
</reference>
<accession>A0ABI7WLB1</accession>
<organism evidence="2 3">
    <name type="scientific">Felis catus</name>
    <name type="common">Cat</name>
    <name type="synonym">Felis silvestris catus</name>
    <dbReference type="NCBI Taxonomy" id="9685"/>
    <lineage>
        <taxon>Eukaryota</taxon>
        <taxon>Metazoa</taxon>
        <taxon>Chordata</taxon>
        <taxon>Craniata</taxon>
        <taxon>Vertebrata</taxon>
        <taxon>Euteleostomi</taxon>
        <taxon>Mammalia</taxon>
        <taxon>Eutheria</taxon>
        <taxon>Laurasiatheria</taxon>
        <taxon>Carnivora</taxon>
        <taxon>Feliformia</taxon>
        <taxon>Felidae</taxon>
        <taxon>Felinae</taxon>
        <taxon>Felis</taxon>
    </lineage>
</organism>
<proteinExistence type="predicted"/>
<evidence type="ECO:0000313" key="2">
    <source>
        <dbReference type="Ensembl" id="ENSFCTP00005011051.1"/>
    </source>
</evidence>
<evidence type="ECO:0000313" key="3">
    <source>
        <dbReference type="Proteomes" id="UP000823872"/>
    </source>
</evidence>
<dbReference type="Proteomes" id="UP000823872">
    <property type="component" value="Chromosome E3"/>
</dbReference>
<gene>
    <name evidence="2" type="primary">ATP6V0C</name>
</gene>
<reference evidence="2" key="3">
    <citation type="submission" date="2025-09" db="UniProtKB">
        <authorList>
            <consortium name="Ensembl"/>
        </authorList>
    </citation>
    <scope>IDENTIFICATION</scope>
    <source>
        <strain evidence="2">breed Abyssinian</strain>
    </source>
</reference>
<keyword evidence="3" id="KW-1185">Reference proteome</keyword>
<dbReference type="GeneTree" id="ENSGT00550000074873"/>
<dbReference type="Ensembl" id="ENSFCTT00005016228.1">
    <property type="protein sequence ID" value="ENSFCTP00005011051.1"/>
    <property type="gene ID" value="ENSFCTG00005005809.1"/>
</dbReference>
<name>A0ABI7WLB1_FELCA</name>